<keyword evidence="10" id="KW-0675">Receptor</keyword>
<protein>
    <recommendedName>
        <fullName evidence="13">Leucine-rich repeat-containing N-terminal plant-type domain-containing protein</fullName>
    </recommendedName>
</protein>
<comment type="subcellular location">
    <subcellularLocation>
        <location evidence="1">Cell membrane</location>
        <topology evidence="1">Single-pass type I membrane protein</topology>
    </subcellularLocation>
</comment>
<evidence type="ECO:0000313" key="15">
    <source>
        <dbReference type="Proteomes" id="UP000467840"/>
    </source>
</evidence>
<dbReference type="PANTHER" id="PTHR48063">
    <property type="entry name" value="LRR RECEPTOR-LIKE KINASE"/>
    <property type="match status" value="1"/>
</dbReference>
<reference evidence="14 15" key="1">
    <citation type="journal article" date="2020" name="Mol. Plant">
        <title>The Chromosome-Based Rubber Tree Genome Provides New Insights into Spurge Genome Evolution and Rubber Biosynthesis.</title>
        <authorList>
            <person name="Liu J."/>
            <person name="Shi C."/>
            <person name="Shi C.C."/>
            <person name="Li W."/>
            <person name="Zhang Q.J."/>
            <person name="Zhang Y."/>
            <person name="Li K."/>
            <person name="Lu H.F."/>
            <person name="Shi C."/>
            <person name="Zhu S.T."/>
            <person name="Xiao Z.Y."/>
            <person name="Nan H."/>
            <person name="Yue Y."/>
            <person name="Zhu X.G."/>
            <person name="Wu Y."/>
            <person name="Hong X.N."/>
            <person name="Fan G.Y."/>
            <person name="Tong Y."/>
            <person name="Zhang D."/>
            <person name="Mao C.L."/>
            <person name="Liu Y.L."/>
            <person name="Hao S.J."/>
            <person name="Liu W.Q."/>
            <person name="Lv M.Q."/>
            <person name="Zhang H.B."/>
            <person name="Liu Y."/>
            <person name="Hu-Tang G.R."/>
            <person name="Wang J.P."/>
            <person name="Wang J.H."/>
            <person name="Sun Y.H."/>
            <person name="Ni S.B."/>
            <person name="Chen W.B."/>
            <person name="Zhang X.C."/>
            <person name="Jiao Y.N."/>
            <person name="Eichler E.E."/>
            <person name="Li G.H."/>
            <person name="Liu X."/>
            <person name="Gao L.Z."/>
        </authorList>
    </citation>
    <scope>NUCLEOTIDE SEQUENCE [LARGE SCALE GENOMIC DNA]</scope>
    <source>
        <strain evidence="15">cv. GT1</strain>
        <tissue evidence="14">Leaf</tissue>
    </source>
</reference>
<evidence type="ECO:0000256" key="2">
    <source>
        <dbReference type="ARBA" id="ARBA00009592"/>
    </source>
</evidence>
<gene>
    <name evidence="14" type="ORF">GH714_017686</name>
</gene>
<dbReference type="Gene3D" id="3.80.10.10">
    <property type="entry name" value="Ribonuclease Inhibitor"/>
    <property type="match status" value="6"/>
</dbReference>
<feature type="chain" id="PRO_5025374525" description="Leucine-rich repeat-containing N-terminal plant-type domain-containing protein" evidence="12">
    <location>
        <begin position="25"/>
        <end position="869"/>
    </location>
</feature>
<dbReference type="FunFam" id="3.80.10.10:FF:000041">
    <property type="entry name" value="LRR receptor-like serine/threonine-protein kinase ERECTA"/>
    <property type="match status" value="2"/>
</dbReference>
<evidence type="ECO:0000256" key="3">
    <source>
        <dbReference type="ARBA" id="ARBA00022475"/>
    </source>
</evidence>
<evidence type="ECO:0000256" key="1">
    <source>
        <dbReference type="ARBA" id="ARBA00004251"/>
    </source>
</evidence>
<evidence type="ECO:0000256" key="9">
    <source>
        <dbReference type="ARBA" id="ARBA00023136"/>
    </source>
</evidence>
<proteinExistence type="inferred from homology"/>
<dbReference type="FunFam" id="3.80.10.10:FF:000095">
    <property type="entry name" value="LRR receptor-like serine/threonine-protein kinase GSO1"/>
    <property type="match status" value="1"/>
</dbReference>
<feature type="domain" description="Leucine-rich repeat-containing N-terminal plant-type" evidence="13">
    <location>
        <begin position="31"/>
        <end position="68"/>
    </location>
</feature>
<evidence type="ECO:0000256" key="6">
    <source>
        <dbReference type="ARBA" id="ARBA00022729"/>
    </source>
</evidence>
<dbReference type="SUPFAM" id="SSF52058">
    <property type="entry name" value="L domain-like"/>
    <property type="match status" value="2"/>
</dbReference>
<keyword evidence="7" id="KW-0677">Repeat</keyword>
<dbReference type="EMBL" id="JAAGAX010000003">
    <property type="protein sequence ID" value="KAF2319627.1"/>
    <property type="molecule type" value="Genomic_DNA"/>
</dbReference>
<comment type="similarity">
    <text evidence="2">Belongs to the RLP family.</text>
</comment>
<dbReference type="InterPro" id="IPR046956">
    <property type="entry name" value="RLP23-like"/>
</dbReference>
<keyword evidence="6 12" id="KW-0732">Signal</keyword>
<feature type="signal peptide" evidence="12">
    <location>
        <begin position="1"/>
        <end position="24"/>
    </location>
</feature>
<keyword evidence="15" id="KW-1185">Reference proteome</keyword>
<evidence type="ECO:0000256" key="7">
    <source>
        <dbReference type="ARBA" id="ARBA00022737"/>
    </source>
</evidence>
<keyword evidence="5" id="KW-0812">Transmembrane</keyword>
<dbReference type="InterPro" id="IPR036291">
    <property type="entry name" value="NAD(P)-bd_dom_sf"/>
</dbReference>
<dbReference type="Pfam" id="PF08263">
    <property type="entry name" value="LRRNT_2"/>
    <property type="match status" value="1"/>
</dbReference>
<accession>A0A6A6N2I3</accession>
<dbReference type="InterPro" id="IPR003591">
    <property type="entry name" value="Leu-rich_rpt_typical-subtyp"/>
</dbReference>
<keyword evidence="9" id="KW-0472">Membrane</keyword>
<keyword evidence="4" id="KW-0433">Leucine-rich repeat</keyword>
<dbReference type="AlphaFoldDB" id="A0A6A6N2I3"/>
<evidence type="ECO:0000256" key="12">
    <source>
        <dbReference type="SAM" id="SignalP"/>
    </source>
</evidence>
<name>A0A6A6N2I3_HEVBR</name>
<dbReference type="Pfam" id="PF00560">
    <property type="entry name" value="LRR_1"/>
    <property type="match status" value="6"/>
</dbReference>
<comment type="caution">
    <text evidence="14">The sequence shown here is derived from an EMBL/GenBank/DDBJ whole genome shotgun (WGS) entry which is preliminary data.</text>
</comment>
<keyword evidence="3" id="KW-1003">Cell membrane</keyword>
<keyword evidence="8" id="KW-1133">Transmembrane helix</keyword>
<dbReference type="FunFam" id="3.80.10.10:FF:001347">
    <property type="entry name" value="LRR receptor-like serine/threonine-protein kinase GSO2"/>
    <property type="match status" value="1"/>
</dbReference>
<evidence type="ECO:0000256" key="10">
    <source>
        <dbReference type="ARBA" id="ARBA00023170"/>
    </source>
</evidence>
<dbReference type="InterPro" id="IPR001611">
    <property type="entry name" value="Leu-rich_rpt"/>
</dbReference>
<dbReference type="Pfam" id="PF13855">
    <property type="entry name" value="LRR_8"/>
    <property type="match status" value="2"/>
</dbReference>
<dbReference type="GO" id="GO:0005886">
    <property type="term" value="C:plasma membrane"/>
    <property type="evidence" value="ECO:0007669"/>
    <property type="project" value="UniProtKB-SubCell"/>
</dbReference>
<dbReference type="PANTHER" id="PTHR48063:SF16">
    <property type="entry name" value="LRR RECEPTOR-LIKE SERINE_THREONINE-PROTEIN KINASE GSO1"/>
    <property type="match status" value="1"/>
</dbReference>
<dbReference type="InterPro" id="IPR032675">
    <property type="entry name" value="LRR_dom_sf"/>
</dbReference>
<dbReference type="InterPro" id="IPR013210">
    <property type="entry name" value="LRR_N_plant-typ"/>
</dbReference>
<evidence type="ECO:0000256" key="4">
    <source>
        <dbReference type="ARBA" id="ARBA00022614"/>
    </source>
</evidence>
<sequence length="869" mass="96163">MEKLSLLLMLLLIIISFNIVGLNAQLVDCLESDREALIDFKNGLVDRGNLLSSWQGSNCCQWWGIGCNNKTGALIIVDLHNPDIDRESHGLSGKIRRSVTKLKYLEYLDLSFNTFNANEIPAFFESFEKLQYLNLAYAGFIGTVPPNLGNISALRYLNVSSYAWMLTSDNLEWMKGLISLKYSAMNGVYLSQSDWVGALKMLPNLTFVHLSSCSLNASTSLLSFGNFSSLAYIDLSFNNLYMFPFRLVNISSLISVDLSFNKLQGSIPLGFSQLPNLQFLQIRENYLTGSCHQLFHGSWKKLQVIQLGDNFIHGKLPASIVNLTSLTYLALPNNNIKGEIPSSIGKLCNLKLFDFSLNSLTGSLPEILGGTENCLSRNPFPILQSIQLSYNHLEGKLPNWLGQLQNLVELFLDYNFFYGSVPSFPALRHLTTIRLDNNELNGTLPCSLGQLSKLSYLDVSSNHLIGSLPESLGQLSELFFLDVSFNCLSGVVTESHFSKLKNLEVLSLSSNSLIFNLSSNWTPPFQINGLQISSCYLGSFPIWLKSQRGITYLDFSNASISYSIPSWFWDISGTLSFLNFSSNKLQGELPNPLKLPSLISIDLSFNLLEGPLPFPVGELLALDLSHNQFSGPIPVTIGEHLQSLNFLSLAGNHLIGAIPASIGRLQKLIVIDLSKNNLLGSIPSNLGNCNAVEVLDLQNNFLSGMIPNSLGQLKFLCSLHLSNNMLSGKLPPSFQNLSRLEILDLGGNKLEGNIPSWIGDGFKHLRILRLSKHTPTERINGEGKVVSVTGASGYIASWLVKFLLQRGYTVKASVCDPNDAKKTEHLLTLDGAKERLQLFKADLLEEGSFDPVVGDVKVFFIQLFHFITL</sequence>
<keyword evidence="11" id="KW-0325">Glycoprotein</keyword>
<dbReference type="SUPFAM" id="SSF52047">
    <property type="entry name" value="RNI-like"/>
    <property type="match status" value="1"/>
</dbReference>
<dbReference type="Proteomes" id="UP000467840">
    <property type="component" value="Chromosome 10"/>
</dbReference>
<evidence type="ECO:0000259" key="13">
    <source>
        <dbReference type="Pfam" id="PF08263"/>
    </source>
</evidence>
<evidence type="ECO:0000256" key="5">
    <source>
        <dbReference type="ARBA" id="ARBA00022692"/>
    </source>
</evidence>
<evidence type="ECO:0000256" key="11">
    <source>
        <dbReference type="ARBA" id="ARBA00023180"/>
    </source>
</evidence>
<evidence type="ECO:0000256" key="8">
    <source>
        <dbReference type="ARBA" id="ARBA00022989"/>
    </source>
</evidence>
<dbReference type="Gene3D" id="3.40.50.720">
    <property type="entry name" value="NAD(P)-binding Rossmann-like Domain"/>
    <property type="match status" value="1"/>
</dbReference>
<evidence type="ECO:0000313" key="14">
    <source>
        <dbReference type="EMBL" id="KAF2319627.1"/>
    </source>
</evidence>
<organism evidence="14 15">
    <name type="scientific">Hevea brasiliensis</name>
    <name type="common">Para rubber tree</name>
    <name type="synonym">Siphonia brasiliensis</name>
    <dbReference type="NCBI Taxonomy" id="3981"/>
    <lineage>
        <taxon>Eukaryota</taxon>
        <taxon>Viridiplantae</taxon>
        <taxon>Streptophyta</taxon>
        <taxon>Embryophyta</taxon>
        <taxon>Tracheophyta</taxon>
        <taxon>Spermatophyta</taxon>
        <taxon>Magnoliopsida</taxon>
        <taxon>eudicotyledons</taxon>
        <taxon>Gunneridae</taxon>
        <taxon>Pentapetalae</taxon>
        <taxon>rosids</taxon>
        <taxon>fabids</taxon>
        <taxon>Malpighiales</taxon>
        <taxon>Euphorbiaceae</taxon>
        <taxon>Crotonoideae</taxon>
        <taxon>Micrandreae</taxon>
        <taxon>Hevea</taxon>
    </lineage>
</organism>
<dbReference type="SMART" id="SM00369">
    <property type="entry name" value="LRR_TYP"/>
    <property type="match status" value="11"/>
</dbReference>
<dbReference type="SUPFAM" id="SSF51735">
    <property type="entry name" value="NAD(P)-binding Rossmann-fold domains"/>
    <property type="match status" value="1"/>
</dbReference>